<sequence length="227" mass="24512">MILTTGIAEISRMFRQRFLPGTTVHVLPGNSDRIAQAARMAGMNIAFRAASLWPFPDLIDGLSRRGTPGVELVGRDEIAQHNAVRDFLVTGIRSAPGGAAIIEVPLRATMSALRADADIVARSPRLPGAAGQVFFEVKTGRFSEIRPNQGYVYSLALIGQHVRSEHPGLQTVGLVPGAPLPPMDFILAHTDPRDRDIRFALILASQVAREQSLAQIMAHVEAVRSAP</sequence>
<accession>A0ABS5F164</accession>
<protein>
    <submittedName>
        <fullName evidence="1">Uncharacterized protein</fullName>
    </submittedName>
</protein>
<reference evidence="2" key="1">
    <citation type="journal article" date="2021" name="Syst. Appl. Microbiol.">
        <title>Roseomonas hellenica sp. nov., isolated from roots of wild-growing Alkanna tinctoria.</title>
        <authorList>
            <person name="Rat A."/>
            <person name="Naranjo H.D."/>
            <person name="Lebbe L."/>
            <person name="Cnockaert M."/>
            <person name="Krigas N."/>
            <person name="Grigoriadou K."/>
            <person name="Maloupa E."/>
            <person name="Willems A."/>
        </authorList>
    </citation>
    <scope>NUCLEOTIDE SEQUENCE [LARGE SCALE GENOMIC DNA]</scope>
    <source>
        <strain evidence="2">LMG 31523</strain>
    </source>
</reference>
<keyword evidence="2" id="KW-1185">Reference proteome</keyword>
<evidence type="ECO:0000313" key="2">
    <source>
        <dbReference type="Proteomes" id="UP001196870"/>
    </source>
</evidence>
<organism evidence="1 2">
    <name type="scientific">Plastoroseomonas hellenica</name>
    <dbReference type="NCBI Taxonomy" id="2687306"/>
    <lineage>
        <taxon>Bacteria</taxon>
        <taxon>Pseudomonadati</taxon>
        <taxon>Pseudomonadota</taxon>
        <taxon>Alphaproteobacteria</taxon>
        <taxon>Acetobacterales</taxon>
        <taxon>Acetobacteraceae</taxon>
        <taxon>Plastoroseomonas</taxon>
    </lineage>
</organism>
<name>A0ABS5F164_9PROT</name>
<dbReference type="RefSeq" id="WP_211853993.1">
    <property type="nucleotide sequence ID" value="NZ_JAAGBB010000022.1"/>
</dbReference>
<gene>
    <name evidence="1" type="ORF">GXW71_18295</name>
</gene>
<evidence type="ECO:0000313" key="1">
    <source>
        <dbReference type="EMBL" id="MBR0666318.1"/>
    </source>
</evidence>
<dbReference type="EMBL" id="JAAGBB010000022">
    <property type="protein sequence ID" value="MBR0666318.1"/>
    <property type="molecule type" value="Genomic_DNA"/>
</dbReference>
<comment type="caution">
    <text evidence="1">The sequence shown here is derived from an EMBL/GenBank/DDBJ whole genome shotgun (WGS) entry which is preliminary data.</text>
</comment>
<proteinExistence type="predicted"/>
<dbReference type="Proteomes" id="UP001196870">
    <property type="component" value="Unassembled WGS sequence"/>
</dbReference>